<keyword evidence="2" id="KW-1185">Reference proteome</keyword>
<name>A0A2P6PKA9_ROSCH</name>
<comment type="caution">
    <text evidence="1">The sequence shown here is derived from an EMBL/GenBank/DDBJ whole genome shotgun (WGS) entry which is preliminary data.</text>
</comment>
<dbReference type="EMBL" id="PDCK01000044">
    <property type="protein sequence ID" value="PRQ22349.1"/>
    <property type="molecule type" value="Genomic_DNA"/>
</dbReference>
<dbReference type="Proteomes" id="UP000238479">
    <property type="component" value="Chromosome 6"/>
</dbReference>
<reference evidence="1 2" key="1">
    <citation type="journal article" date="2018" name="Nat. Genet.">
        <title>The Rosa genome provides new insights in the design of modern roses.</title>
        <authorList>
            <person name="Bendahmane M."/>
        </authorList>
    </citation>
    <scope>NUCLEOTIDE SEQUENCE [LARGE SCALE GENOMIC DNA]</scope>
    <source>
        <strain evidence="2">cv. Old Blush</strain>
    </source>
</reference>
<dbReference type="AlphaFoldDB" id="A0A2P6PKA9"/>
<accession>A0A2P6PKA9</accession>
<dbReference type="Gramene" id="PRQ22349">
    <property type="protein sequence ID" value="PRQ22349"/>
    <property type="gene ID" value="RchiOBHm_Chr6g0249291"/>
</dbReference>
<evidence type="ECO:0000313" key="2">
    <source>
        <dbReference type="Proteomes" id="UP000238479"/>
    </source>
</evidence>
<organism evidence="1 2">
    <name type="scientific">Rosa chinensis</name>
    <name type="common">China rose</name>
    <dbReference type="NCBI Taxonomy" id="74649"/>
    <lineage>
        <taxon>Eukaryota</taxon>
        <taxon>Viridiplantae</taxon>
        <taxon>Streptophyta</taxon>
        <taxon>Embryophyta</taxon>
        <taxon>Tracheophyta</taxon>
        <taxon>Spermatophyta</taxon>
        <taxon>Magnoliopsida</taxon>
        <taxon>eudicotyledons</taxon>
        <taxon>Gunneridae</taxon>
        <taxon>Pentapetalae</taxon>
        <taxon>rosids</taxon>
        <taxon>fabids</taxon>
        <taxon>Rosales</taxon>
        <taxon>Rosaceae</taxon>
        <taxon>Rosoideae</taxon>
        <taxon>Rosoideae incertae sedis</taxon>
        <taxon>Rosa</taxon>
    </lineage>
</organism>
<evidence type="ECO:0000313" key="1">
    <source>
        <dbReference type="EMBL" id="PRQ22349.1"/>
    </source>
</evidence>
<protein>
    <submittedName>
        <fullName evidence="1">Uncharacterized protein</fullName>
    </submittedName>
</protein>
<sequence>MSILGSYQLLSEFLILRAMVKQKGGGGGGALPHASVELTNVEFDLQVHMDEITAKTGALQATLNTYQESFNSFRTDTFYKAQLCSSC</sequence>
<proteinExistence type="predicted"/>
<gene>
    <name evidence="1" type="ORF">RchiOBHm_Chr6g0249291</name>
</gene>